<feature type="region of interest" description="Disordered" evidence="6">
    <location>
        <begin position="1"/>
        <end position="199"/>
    </location>
</feature>
<feature type="DNA-binding region" description="H-T-H motif" evidence="5">
    <location>
        <begin position="464"/>
        <end position="483"/>
    </location>
</feature>
<dbReference type="STRING" id="1341695.BBOMB_0541"/>
<dbReference type="NCBIfam" id="NF004561">
    <property type="entry name" value="PRK05901.1-3"/>
    <property type="match status" value="1"/>
</dbReference>
<sequence length="504" mass="56812">MANKRETPVAKPMHKDDEEPVEKVQKKRRVSKPSTKTAKESAAKSAQVSARRPKKSKAGSSADTDKPTAKTRRKTVTGKDKKRKEDAASYDEHEEKEASIAESSRDEDFEDSDGDDNIDLEDLNDVDVDDVDLEVDSDEDQDSELDDDSEANEDDSDEDETKAQDSPLPKAKGAFVVRDDDDDDNLTPSGNPKRRVVAAGATADPVKDYLKQIGRVSLLNAEQEVDLSERIEAGLYAQHLLDAESEGMDFKRKRELKWAANDGKKAKDHLLEANLRLVVSLAKRYTGRGMLFLDLIQEGNLGLIRAVEKFDWKKGFKFSTYATWWIRQAITRAMADQARTIRVPVHMVEVINKLSRVQRQMLQDLGREPTPDELARELDMPVEKVQEVQKYGREPISLHTPLGEDGDSEFGDLIEDTDAIAPSDAVAFSLLQEQFKQVLETLSPREAGVIKMRYGLEDGQPKTLDDIGRVYGVTRERIRQIESKTMSKLRHPSRSQTLRDFLDQ</sequence>
<dbReference type="GO" id="GO:0016987">
    <property type="term" value="F:sigma factor activity"/>
    <property type="evidence" value="ECO:0007669"/>
    <property type="project" value="UniProtKB-UniRule"/>
</dbReference>
<dbReference type="PANTHER" id="PTHR30603">
    <property type="entry name" value="RNA POLYMERASE SIGMA FACTOR RPO"/>
    <property type="match status" value="1"/>
</dbReference>
<feature type="region of interest" description="Disordered" evidence="6">
    <location>
        <begin position="485"/>
        <end position="504"/>
    </location>
</feature>
<dbReference type="PRINTS" id="PR00046">
    <property type="entry name" value="SIGMA70FCT"/>
</dbReference>
<evidence type="ECO:0000256" key="3">
    <source>
        <dbReference type="ARBA" id="ARBA00023125"/>
    </source>
</evidence>
<evidence type="ECO:0000313" key="9">
    <source>
        <dbReference type="EMBL" id="KFF31204.1"/>
    </source>
</evidence>
<dbReference type="GO" id="GO:0003677">
    <property type="term" value="F:DNA binding"/>
    <property type="evidence" value="ECO:0007669"/>
    <property type="project" value="UniProtKB-UniRule"/>
</dbReference>
<evidence type="ECO:0000256" key="4">
    <source>
        <dbReference type="ARBA" id="ARBA00023163"/>
    </source>
</evidence>
<feature type="compositionally biased region" description="Basic and acidic residues" evidence="6">
    <location>
        <begin position="1"/>
        <end position="24"/>
    </location>
</feature>
<comment type="subcellular location">
    <subcellularLocation>
        <location evidence="5">Cytoplasm</location>
    </subcellularLocation>
</comment>
<comment type="function">
    <text evidence="5">Sigma factors are initiation factors that promote the attachment of RNA polymerase to specific initiation sites and are then released. This sigma factor is the primary sigma factor during exponential growth.</text>
</comment>
<dbReference type="FunFam" id="1.10.601.10:FF:000001">
    <property type="entry name" value="RNA polymerase sigma factor SigA"/>
    <property type="match status" value="1"/>
</dbReference>
<dbReference type="InterPro" id="IPR009042">
    <property type="entry name" value="RNA_pol_sigma70_r1_2"/>
</dbReference>
<feature type="domain" description="RNA polymerase sigma-70" evidence="8">
    <location>
        <begin position="463"/>
        <end position="489"/>
    </location>
</feature>
<dbReference type="PROSITE" id="PS00018">
    <property type="entry name" value="EF_HAND_1"/>
    <property type="match status" value="1"/>
</dbReference>
<evidence type="ECO:0000256" key="1">
    <source>
        <dbReference type="ARBA" id="ARBA00023015"/>
    </source>
</evidence>
<dbReference type="Pfam" id="PF00140">
    <property type="entry name" value="Sigma70_r1_2"/>
    <property type="match status" value="1"/>
</dbReference>
<dbReference type="FunFam" id="1.10.10.10:FF:000002">
    <property type="entry name" value="RNA polymerase sigma factor SigA"/>
    <property type="match status" value="1"/>
</dbReference>
<dbReference type="Pfam" id="PF04542">
    <property type="entry name" value="Sigma70_r2"/>
    <property type="match status" value="1"/>
</dbReference>
<dbReference type="HAMAP" id="MF_00963">
    <property type="entry name" value="Sigma70_RpoD_SigA"/>
    <property type="match status" value="1"/>
</dbReference>
<dbReference type="EMBL" id="ATLK01000001">
    <property type="protein sequence ID" value="KFF31204.1"/>
    <property type="molecule type" value="Genomic_DNA"/>
</dbReference>
<dbReference type="InterPro" id="IPR050239">
    <property type="entry name" value="Sigma-70_RNA_pol_init_factors"/>
</dbReference>
<dbReference type="InterPro" id="IPR007630">
    <property type="entry name" value="RNA_pol_sigma70_r4"/>
</dbReference>
<accession>A0A080N621</accession>
<comment type="caution">
    <text evidence="9">The sequence shown here is derived from an EMBL/GenBank/DDBJ whole genome shotgun (WGS) entry which is preliminary data.</text>
</comment>
<feature type="region of interest" description="Sigma-70 factor domain-4" evidence="5">
    <location>
        <begin position="438"/>
        <end position="491"/>
    </location>
</feature>
<dbReference type="Pfam" id="PF04539">
    <property type="entry name" value="Sigma70_r3"/>
    <property type="match status" value="1"/>
</dbReference>
<dbReference type="GO" id="GO:0006352">
    <property type="term" value="P:DNA-templated transcription initiation"/>
    <property type="evidence" value="ECO:0007669"/>
    <property type="project" value="UniProtKB-UniRule"/>
</dbReference>
<name>A0A080N621_9BIFI</name>
<keyword evidence="10" id="KW-1185">Reference proteome</keyword>
<dbReference type="RefSeq" id="WP_414133046.1">
    <property type="nucleotide sequence ID" value="NZ_ATLK01000001.1"/>
</dbReference>
<dbReference type="PROSITE" id="PS00715">
    <property type="entry name" value="SIGMA70_1"/>
    <property type="match status" value="1"/>
</dbReference>
<feature type="domain" description="RNA polymerase sigma-70" evidence="7">
    <location>
        <begin position="294"/>
        <end position="307"/>
    </location>
</feature>
<dbReference type="NCBIfam" id="TIGR02937">
    <property type="entry name" value="sigma70-ECF"/>
    <property type="match status" value="1"/>
</dbReference>
<keyword evidence="1 5" id="KW-0805">Transcription regulation</keyword>
<dbReference type="SUPFAM" id="SSF88946">
    <property type="entry name" value="Sigma2 domain of RNA polymerase sigma factors"/>
    <property type="match status" value="1"/>
</dbReference>
<comment type="similarity">
    <text evidence="5">Belongs to the sigma-70 factor family. RpoD/SigA subfamily.</text>
</comment>
<dbReference type="InterPro" id="IPR018247">
    <property type="entry name" value="EF_Hand_1_Ca_BS"/>
</dbReference>
<keyword evidence="5" id="KW-0963">Cytoplasm</keyword>
<feature type="short sequence motif" description="Interaction with polymerase core subunit RpoC" evidence="5">
    <location>
        <begin position="294"/>
        <end position="297"/>
    </location>
</feature>
<dbReference type="InterPro" id="IPR013324">
    <property type="entry name" value="RNA_pol_sigma_r3/r4-like"/>
</dbReference>
<protein>
    <recommendedName>
        <fullName evidence="5">RNA polymerase sigma factor SigA</fullName>
    </recommendedName>
</protein>
<dbReference type="PANTHER" id="PTHR30603:SF59">
    <property type="entry name" value="RNA POLYMERASE PRINCIPAL SIGMA FACTOR HRDA"/>
    <property type="match status" value="1"/>
</dbReference>
<dbReference type="InterPro" id="IPR007627">
    <property type="entry name" value="RNA_pol_sigma70_r2"/>
</dbReference>
<evidence type="ECO:0000256" key="6">
    <source>
        <dbReference type="SAM" id="MobiDB-lite"/>
    </source>
</evidence>
<dbReference type="Gene3D" id="1.10.601.10">
    <property type="entry name" value="RNA Polymerase Primary Sigma Factor"/>
    <property type="match status" value="2"/>
</dbReference>
<keyword evidence="3 5" id="KW-0238">DNA-binding</keyword>
<comment type="subunit">
    <text evidence="5">Interacts transiently with the RNA polymerase catalytic core.</text>
</comment>
<evidence type="ECO:0000259" key="8">
    <source>
        <dbReference type="PROSITE" id="PS00716"/>
    </source>
</evidence>
<evidence type="ECO:0000256" key="5">
    <source>
        <dbReference type="HAMAP-Rule" id="MF_00963"/>
    </source>
</evidence>
<dbReference type="FunFam" id="1.10.10.10:FF:000004">
    <property type="entry name" value="RNA polymerase sigma factor SigA"/>
    <property type="match status" value="1"/>
</dbReference>
<dbReference type="SUPFAM" id="SSF88659">
    <property type="entry name" value="Sigma3 and sigma4 domains of RNA polymerase sigma factors"/>
    <property type="match status" value="2"/>
</dbReference>
<dbReference type="AlphaFoldDB" id="A0A080N621"/>
<dbReference type="Pfam" id="PF04545">
    <property type="entry name" value="Sigma70_r4"/>
    <property type="match status" value="1"/>
</dbReference>
<dbReference type="InterPro" id="IPR007624">
    <property type="entry name" value="RNA_pol_sigma70_r3"/>
</dbReference>
<feature type="compositionally biased region" description="Basic and acidic residues" evidence="6">
    <location>
        <begin position="77"/>
        <end position="106"/>
    </location>
</feature>
<keyword evidence="2 5" id="KW-0731">Sigma factor</keyword>
<dbReference type="eggNOG" id="COG0568">
    <property type="taxonomic scope" value="Bacteria"/>
</dbReference>
<dbReference type="InterPro" id="IPR014284">
    <property type="entry name" value="RNA_pol_sigma-70_dom"/>
</dbReference>
<dbReference type="InterPro" id="IPR036388">
    <property type="entry name" value="WH-like_DNA-bd_sf"/>
</dbReference>
<dbReference type="PROSITE" id="PS00716">
    <property type="entry name" value="SIGMA70_2"/>
    <property type="match status" value="1"/>
</dbReference>
<dbReference type="NCBIfam" id="NF005920">
    <property type="entry name" value="PRK07921.1"/>
    <property type="match status" value="1"/>
</dbReference>
<proteinExistence type="inferred from homology"/>
<evidence type="ECO:0000256" key="2">
    <source>
        <dbReference type="ARBA" id="ARBA00023082"/>
    </source>
</evidence>
<evidence type="ECO:0000259" key="7">
    <source>
        <dbReference type="PROSITE" id="PS00715"/>
    </source>
</evidence>
<feature type="region of interest" description="Sigma-70 factor domain-3" evidence="5">
    <location>
        <begin position="349"/>
        <end position="425"/>
    </location>
</feature>
<dbReference type="InterPro" id="IPR028630">
    <property type="entry name" value="Sigma70_RpoD"/>
</dbReference>
<dbReference type="InterPro" id="IPR012760">
    <property type="entry name" value="RNA_pol_sigma_RpoD_C"/>
</dbReference>
<feature type="compositionally biased region" description="Acidic residues" evidence="6">
    <location>
        <begin position="107"/>
        <end position="160"/>
    </location>
</feature>
<feature type="region of interest" description="Sigma-70 factor domain-2" evidence="5">
    <location>
        <begin position="270"/>
        <end position="340"/>
    </location>
</feature>
<dbReference type="NCBIfam" id="TIGR02393">
    <property type="entry name" value="RpoD_Cterm"/>
    <property type="match status" value="1"/>
</dbReference>
<dbReference type="CDD" id="cd06171">
    <property type="entry name" value="Sigma70_r4"/>
    <property type="match status" value="1"/>
</dbReference>
<dbReference type="Gene3D" id="1.10.10.10">
    <property type="entry name" value="Winged helix-like DNA-binding domain superfamily/Winged helix DNA-binding domain"/>
    <property type="match status" value="2"/>
</dbReference>
<dbReference type="InterPro" id="IPR013325">
    <property type="entry name" value="RNA_pol_sigma_r2"/>
</dbReference>
<dbReference type="GO" id="GO:0005737">
    <property type="term" value="C:cytoplasm"/>
    <property type="evidence" value="ECO:0007669"/>
    <property type="project" value="UniProtKB-SubCell"/>
</dbReference>
<keyword evidence="4 5" id="KW-0804">Transcription</keyword>
<dbReference type="Proteomes" id="UP000028730">
    <property type="component" value="Unassembled WGS sequence"/>
</dbReference>
<gene>
    <name evidence="5" type="primary">sigA</name>
    <name evidence="9" type="ORF">BBOMB_0541</name>
</gene>
<dbReference type="InterPro" id="IPR000943">
    <property type="entry name" value="RNA_pol_sigma70"/>
</dbReference>
<reference evidence="9 10" key="1">
    <citation type="journal article" date="2014" name="Appl. Environ. Microbiol.">
        <title>Genomic encyclopedia of type strains of the genus Bifidobacterium.</title>
        <authorList>
            <person name="Milani C."/>
            <person name="Lugli G.A."/>
            <person name="Duranti S."/>
            <person name="Turroni F."/>
            <person name="Bottacini F."/>
            <person name="Mangifesta M."/>
            <person name="Sanchez B."/>
            <person name="Viappiani A."/>
            <person name="Mancabelli L."/>
            <person name="Taminiau B."/>
            <person name="Delcenserie V."/>
            <person name="Barrangou R."/>
            <person name="Margolles A."/>
            <person name="van Sinderen D."/>
            <person name="Ventura M."/>
        </authorList>
    </citation>
    <scope>NUCLEOTIDE SEQUENCE [LARGE SCALE GENOMIC DNA]</scope>
    <source>
        <strain evidence="9 10">DSM 19703</strain>
    </source>
</reference>
<evidence type="ECO:0000313" key="10">
    <source>
        <dbReference type="Proteomes" id="UP000028730"/>
    </source>
</evidence>
<organism evidence="9 10">
    <name type="scientific">Bifidobacterium bombi DSM 19703</name>
    <dbReference type="NCBI Taxonomy" id="1341695"/>
    <lineage>
        <taxon>Bacteria</taxon>
        <taxon>Bacillati</taxon>
        <taxon>Actinomycetota</taxon>
        <taxon>Actinomycetes</taxon>
        <taxon>Bifidobacteriales</taxon>
        <taxon>Bifidobacteriaceae</taxon>
        <taxon>Bifidobacterium</taxon>
    </lineage>
</organism>